<dbReference type="SUPFAM" id="SSF53335">
    <property type="entry name" value="S-adenosyl-L-methionine-dependent methyltransferases"/>
    <property type="match status" value="1"/>
</dbReference>
<dbReference type="GO" id="GO:0008168">
    <property type="term" value="F:methyltransferase activity"/>
    <property type="evidence" value="ECO:0007669"/>
    <property type="project" value="UniProtKB-KW"/>
</dbReference>
<dbReference type="PANTHER" id="PTHR18895:SF74">
    <property type="entry name" value="MTRF1L RELEASE FACTOR GLUTAMINE METHYLTRANSFERASE"/>
    <property type="match status" value="1"/>
</dbReference>
<feature type="domain" description="Methyltransferase small" evidence="3">
    <location>
        <begin position="134"/>
        <end position="256"/>
    </location>
</feature>
<evidence type="ECO:0000313" key="4">
    <source>
        <dbReference type="EMBL" id="NJO99858.1"/>
    </source>
</evidence>
<keyword evidence="5" id="KW-1185">Reference proteome</keyword>
<dbReference type="Proteomes" id="UP000746535">
    <property type="component" value="Unassembled WGS sequence"/>
</dbReference>
<keyword evidence="2" id="KW-0949">S-adenosyl-L-methionine</keyword>
<organism evidence="4 5">
    <name type="scientific">Pseudomonas quercus</name>
    <dbReference type="NCBI Taxonomy" id="2722792"/>
    <lineage>
        <taxon>Bacteria</taxon>
        <taxon>Pseudomonadati</taxon>
        <taxon>Pseudomonadota</taxon>
        <taxon>Gammaproteobacteria</taxon>
        <taxon>Pseudomonadales</taxon>
        <taxon>Pseudomonadaceae</taxon>
        <taxon>Pseudomonas</taxon>
    </lineage>
</organism>
<dbReference type="GO" id="GO:0032259">
    <property type="term" value="P:methylation"/>
    <property type="evidence" value="ECO:0007669"/>
    <property type="project" value="UniProtKB-KW"/>
</dbReference>
<sequence>MVETFQALPQAQSGSALAALGAYLAEQHYHFITPTPLTHQRNLDRLPGMAQDLRGAFGWNRPFKAGLLPPQLLNALVDEGAVTEDAPGAYRSQWRCSSLGNDRLFHSGYPTDAPDAVFFGPDTYRFARCIQAHLSSHAQTPRRAVDIGCGSGAGALVVARACPQAQVWGTDINPKALRITALNAALAGATNLQAVESNVLREVEGMFDLITANPPYMQDPKGRAYRDGGSGLGSALSLRILAEAVPRLSSGGTLLLYTGVAIVDGEDPFLAGAREVLQGFNGRWQYEELDPDVFGEDLELEGYATAERIAVVLLTVNAA</sequence>
<dbReference type="InterPro" id="IPR029063">
    <property type="entry name" value="SAM-dependent_MTases_sf"/>
</dbReference>
<evidence type="ECO:0000259" key="3">
    <source>
        <dbReference type="Pfam" id="PF05175"/>
    </source>
</evidence>
<dbReference type="PANTHER" id="PTHR18895">
    <property type="entry name" value="HEMK METHYLTRANSFERASE"/>
    <property type="match status" value="1"/>
</dbReference>
<dbReference type="Pfam" id="PF05175">
    <property type="entry name" value="MTS"/>
    <property type="match status" value="1"/>
</dbReference>
<reference evidence="4 5" key="1">
    <citation type="submission" date="2020-03" db="EMBL/GenBank/DDBJ databases">
        <authorList>
            <person name="Wang L."/>
            <person name="He N."/>
            <person name="Li Y."/>
            <person name="Fang Y."/>
            <person name="Zhang F."/>
        </authorList>
    </citation>
    <scope>NUCLEOTIDE SEQUENCE [LARGE SCALE GENOMIC DNA]</scope>
    <source>
        <strain evidence="5">hsmgli-8</strain>
    </source>
</reference>
<keyword evidence="1 4" id="KW-0489">Methyltransferase</keyword>
<dbReference type="CDD" id="cd02440">
    <property type="entry name" value="AdoMet_MTases"/>
    <property type="match status" value="1"/>
</dbReference>
<proteinExistence type="predicted"/>
<protein>
    <submittedName>
        <fullName evidence="4">Class I SAM-dependent methyltransferase</fullName>
    </submittedName>
</protein>
<gene>
    <name evidence="4" type="ORF">HBH25_03135</name>
</gene>
<evidence type="ECO:0000313" key="5">
    <source>
        <dbReference type="Proteomes" id="UP000746535"/>
    </source>
</evidence>
<dbReference type="Gene3D" id="3.40.50.150">
    <property type="entry name" value="Vaccinia Virus protein VP39"/>
    <property type="match status" value="1"/>
</dbReference>
<accession>A0ABX0YBT3</accession>
<evidence type="ECO:0000256" key="1">
    <source>
        <dbReference type="ARBA" id="ARBA00022603"/>
    </source>
</evidence>
<name>A0ABX0YBT3_9PSED</name>
<evidence type="ECO:0000256" key="2">
    <source>
        <dbReference type="ARBA" id="ARBA00022691"/>
    </source>
</evidence>
<dbReference type="EMBL" id="JAAVJI010000001">
    <property type="protein sequence ID" value="NJO99858.1"/>
    <property type="molecule type" value="Genomic_DNA"/>
</dbReference>
<dbReference type="InterPro" id="IPR007848">
    <property type="entry name" value="Small_mtfrase_dom"/>
</dbReference>
<dbReference type="InterPro" id="IPR050320">
    <property type="entry name" value="N5-glutamine_MTase"/>
</dbReference>
<comment type="caution">
    <text evidence="4">The sequence shown here is derived from an EMBL/GenBank/DDBJ whole genome shotgun (WGS) entry which is preliminary data.</text>
</comment>
<keyword evidence="1 4" id="KW-0808">Transferase</keyword>